<evidence type="ECO:0000313" key="2">
    <source>
        <dbReference type="EMBL" id="MBF9134071.1"/>
    </source>
</evidence>
<sequence length="183" mass="19661">MSPRPNRIPGDLPFVVKADGRKFAFWFGGVAGGSLLLLCCLVGGHSYLLARDLNTPPTEMINTVAVPVLIPGMLVLGWPVLVAYRRLIGRGPLLAADHSGVWVRTAGMLGRPYWLPWEAVVAVYAGGNFGGKTVWIDCDPRHPAFPPGTRFPVRTLTSDHDARQILTALDGLASGRASVRPLG</sequence>
<keyword evidence="1" id="KW-1133">Transmembrane helix</keyword>
<protein>
    <recommendedName>
        <fullName evidence="4">PH domain-containing protein</fullName>
    </recommendedName>
</protein>
<feature type="transmembrane region" description="Helical" evidence="1">
    <location>
        <begin position="64"/>
        <end position="84"/>
    </location>
</feature>
<dbReference type="Proteomes" id="UP000638560">
    <property type="component" value="Unassembled WGS sequence"/>
</dbReference>
<keyword evidence="3" id="KW-1185">Reference proteome</keyword>
<evidence type="ECO:0000313" key="3">
    <source>
        <dbReference type="Proteomes" id="UP000638560"/>
    </source>
</evidence>
<gene>
    <name evidence="2" type="ORF">I0C86_34800</name>
</gene>
<keyword evidence="1" id="KW-0472">Membrane</keyword>
<keyword evidence="1" id="KW-0812">Transmembrane</keyword>
<comment type="caution">
    <text evidence="2">The sequence shown here is derived from an EMBL/GenBank/DDBJ whole genome shotgun (WGS) entry which is preliminary data.</text>
</comment>
<dbReference type="RefSeq" id="WP_196205563.1">
    <property type="nucleotide sequence ID" value="NZ_JADPUN010000315.1"/>
</dbReference>
<reference evidence="2 3" key="1">
    <citation type="submission" date="2020-11" db="EMBL/GenBank/DDBJ databases">
        <title>A novel isolate from a Black sea contaminated sediment with potential to produce alkanes: Plantactinospora alkalitolerans sp. nov.</title>
        <authorList>
            <person name="Carro L."/>
            <person name="Veyisoglu A."/>
            <person name="Guven K."/>
            <person name="Schumann P."/>
            <person name="Klenk H.-P."/>
            <person name="Sahin N."/>
        </authorList>
    </citation>
    <scope>NUCLEOTIDE SEQUENCE [LARGE SCALE GENOMIC DNA]</scope>
    <source>
        <strain evidence="2 3">S1510</strain>
    </source>
</reference>
<feature type="transmembrane region" description="Helical" evidence="1">
    <location>
        <begin position="23"/>
        <end position="44"/>
    </location>
</feature>
<name>A0ABS0H702_9ACTN</name>
<evidence type="ECO:0000256" key="1">
    <source>
        <dbReference type="SAM" id="Phobius"/>
    </source>
</evidence>
<organism evidence="2 3">
    <name type="scientific">Plantactinospora alkalitolerans</name>
    <dbReference type="NCBI Taxonomy" id="2789879"/>
    <lineage>
        <taxon>Bacteria</taxon>
        <taxon>Bacillati</taxon>
        <taxon>Actinomycetota</taxon>
        <taxon>Actinomycetes</taxon>
        <taxon>Micromonosporales</taxon>
        <taxon>Micromonosporaceae</taxon>
        <taxon>Plantactinospora</taxon>
    </lineage>
</organism>
<accession>A0ABS0H702</accession>
<evidence type="ECO:0008006" key="4">
    <source>
        <dbReference type="Google" id="ProtNLM"/>
    </source>
</evidence>
<proteinExistence type="predicted"/>
<dbReference type="EMBL" id="JADPUN010000315">
    <property type="protein sequence ID" value="MBF9134071.1"/>
    <property type="molecule type" value="Genomic_DNA"/>
</dbReference>